<dbReference type="InterPro" id="IPR004150">
    <property type="entry name" value="NAD_DNA_ligase_OB"/>
</dbReference>
<dbReference type="InterPro" id="IPR036420">
    <property type="entry name" value="BRCT_dom_sf"/>
</dbReference>
<feature type="compositionally biased region" description="Acidic residues" evidence="4">
    <location>
        <begin position="687"/>
        <end position="701"/>
    </location>
</feature>
<dbReference type="InterPro" id="IPR013840">
    <property type="entry name" value="DNAligase_N"/>
</dbReference>
<dbReference type="SMART" id="SM00532">
    <property type="entry name" value="LIGANc"/>
    <property type="match status" value="1"/>
</dbReference>
<evidence type="ECO:0000256" key="1">
    <source>
        <dbReference type="ARBA" id="ARBA00022598"/>
    </source>
</evidence>
<dbReference type="Pfam" id="PF00533">
    <property type="entry name" value="BRCT"/>
    <property type="match status" value="1"/>
</dbReference>
<dbReference type="Proteomes" id="UP000594342">
    <property type="component" value="Unassembled WGS sequence"/>
</dbReference>
<keyword evidence="2" id="KW-0235">DNA replication</keyword>
<dbReference type="GO" id="GO:0006281">
    <property type="term" value="P:DNA repair"/>
    <property type="evidence" value="ECO:0007669"/>
    <property type="project" value="InterPro"/>
</dbReference>
<dbReference type="InterPro" id="IPR001357">
    <property type="entry name" value="BRCT_dom"/>
</dbReference>
<sequence>MSTKQVVKATDKKTVKKTPSIQKKTVKVAKKDVSDDDASDVDNVDFGMDDVEVEPPAKHGKANAKIEKSAKGGLKDLNKINDDPEGYARGVTVERLVTILQKMSDHYYAEARPLVDDEVYDVMLDVLRERDPDNAYLFQTGVEKTTDKDVELPFKMPSLNKIKPGEKAFDRWFKSYKGPYMIMDKLDGISVQVYKDDEGNVDLFTKKQTGMGTSKKHLLKYLVDKKVLAKLPKGTAVRGEVVISQEDFKAVQELDPNLKNPRSAMAGLVNTDKIDTRIAEKAQYVTYAVFSPRYKIADQLTKLKAWGFKTVWNREMDADELMGNDEEEDDDDEEEGEEGAGARDSKMKAFEEKLKSMLAERRETSEFLIDGLVITDGGKIYEHSDSEPKHSMAFKMNSTTGMKDATIEEVMWEPTMYGYLQPVIRIKPVVLSGNTTVTYVTAHNAKYVQDNKLGKGAIIKIVRSGEVIPYIVSVTKPAKVASMPDMEYEWNDTNVEIIVVDPSDEVLRSIRIKQNLHFFRKLGVKFLSEGIITKMYDAGYETITSIVAAASSKDRDPYKIAGLGEKMITKIYDQIDKAFSRVKLPELMSGSLKFGRGLGVRKIREIIKKYPTILDMKDDDEDEIAEKILTVSGFSQVLAGKFSKNLKQFGEFLDELKENCDYNLDFKPEKKVVKPKDTKSKKKAKDADEDDENNEENEDTVDASADGVDMSNEVVVMTGFRSDKITEFIENHGGRVSSGVSGTTTLVLYVGDKLSSKLQKASEKGITIMKREDFEKKYNL</sequence>
<evidence type="ECO:0000313" key="6">
    <source>
        <dbReference type="EMBL" id="VBB18429.1"/>
    </source>
</evidence>
<evidence type="ECO:0000256" key="2">
    <source>
        <dbReference type="ARBA" id="ARBA00022705"/>
    </source>
</evidence>
<dbReference type="GO" id="GO:0006260">
    <property type="term" value="P:DNA replication"/>
    <property type="evidence" value="ECO:0007669"/>
    <property type="project" value="UniProtKB-KW"/>
</dbReference>
<comment type="caution">
    <text evidence="6">The sequence shown here is derived from an EMBL/GenBank/DDBJ whole genome shotgun (WGS) entry which is preliminary data.</text>
</comment>
<evidence type="ECO:0000256" key="3">
    <source>
        <dbReference type="ARBA" id="ARBA00023027"/>
    </source>
</evidence>
<reference evidence="6 7" key="1">
    <citation type="submission" date="2018-10" db="EMBL/GenBank/DDBJ databases">
        <authorList>
            <consortium name="IHU Genomes"/>
        </authorList>
    </citation>
    <scope>NUCLEOTIDE SEQUENCE [LARGE SCALE GENOMIC DNA]</scope>
    <source>
        <strain evidence="6 7">A1</strain>
    </source>
</reference>
<dbReference type="Gene3D" id="3.40.50.10190">
    <property type="entry name" value="BRCT domain"/>
    <property type="match status" value="1"/>
</dbReference>
<accession>A0A5K0U8G9</accession>
<dbReference type="SUPFAM" id="SSF52113">
    <property type="entry name" value="BRCT domain"/>
    <property type="match status" value="1"/>
</dbReference>
<dbReference type="GO" id="GO:0003911">
    <property type="term" value="F:DNA ligase (NAD+) activity"/>
    <property type="evidence" value="ECO:0007669"/>
    <property type="project" value="InterPro"/>
</dbReference>
<name>A0A5K0U8G9_9VIRU</name>
<keyword evidence="3" id="KW-0520">NAD</keyword>
<protein>
    <submittedName>
        <fullName evidence="6">NAD-dependent DNA ligase</fullName>
    </submittedName>
</protein>
<dbReference type="SUPFAM" id="SSF50249">
    <property type="entry name" value="Nucleic acid-binding proteins"/>
    <property type="match status" value="1"/>
</dbReference>
<dbReference type="SUPFAM" id="SSF56091">
    <property type="entry name" value="DNA ligase/mRNA capping enzyme, catalytic domain"/>
    <property type="match status" value="1"/>
</dbReference>
<dbReference type="Gene3D" id="3.30.470.30">
    <property type="entry name" value="DNA ligase/mRNA capping enzyme"/>
    <property type="match status" value="1"/>
</dbReference>
<dbReference type="InterPro" id="IPR012340">
    <property type="entry name" value="NA-bd_OB-fold"/>
</dbReference>
<gene>
    <name evidence="6" type="ORF">YASMINEVIRUS_892</name>
</gene>
<dbReference type="EMBL" id="UPSH01000001">
    <property type="protein sequence ID" value="VBB18429.1"/>
    <property type="molecule type" value="Genomic_DNA"/>
</dbReference>
<dbReference type="Gene3D" id="2.40.50.140">
    <property type="entry name" value="Nucleic acid-binding proteins"/>
    <property type="match status" value="1"/>
</dbReference>
<evidence type="ECO:0000313" key="7">
    <source>
        <dbReference type="Proteomes" id="UP000594342"/>
    </source>
</evidence>
<feature type="region of interest" description="Disordered" evidence="4">
    <location>
        <begin position="675"/>
        <end position="708"/>
    </location>
</feature>
<dbReference type="Pfam" id="PF03120">
    <property type="entry name" value="OB_DNA_ligase"/>
    <property type="match status" value="1"/>
</dbReference>
<feature type="compositionally biased region" description="Acidic residues" evidence="4">
    <location>
        <begin position="319"/>
        <end position="338"/>
    </location>
</feature>
<keyword evidence="1 6" id="KW-0436">Ligase</keyword>
<organism evidence="6 7">
    <name type="scientific">Yasminevirus sp. GU-2018</name>
    <dbReference type="NCBI Taxonomy" id="2420051"/>
    <lineage>
        <taxon>Viruses</taxon>
        <taxon>Varidnaviria</taxon>
        <taxon>Bamfordvirae</taxon>
        <taxon>Nucleocytoviricota</taxon>
        <taxon>Megaviricetes</taxon>
        <taxon>Imitervirales</taxon>
        <taxon>Mimiviridae</taxon>
        <taxon>Klosneuvirinae</taxon>
        <taxon>Yasminevirus</taxon>
        <taxon>Yasminevirus saudimassiliense</taxon>
    </lineage>
</organism>
<proteinExistence type="predicted"/>
<evidence type="ECO:0000256" key="4">
    <source>
        <dbReference type="SAM" id="MobiDB-lite"/>
    </source>
</evidence>
<feature type="region of interest" description="Disordered" evidence="4">
    <location>
        <begin position="319"/>
        <end position="346"/>
    </location>
</feature>
<feature type="domain" description="NAD-dependent DNA ligase N-terminal" evidence="5">
    <location>
        <begin position="93"/>
        <end position="523"/>
    </location>
</feature>
<keyword evidence="7" id="KW-1185">Reference proteome</keyword>
<evidence type="ECO:0000259" key="5">
    <source>
        <dbReference type="SMART" id="SM00532"/>
    </source>
</evidence>